<keyword evidence="8" id="KW-0378">Hydrolase</keyword>
<dbReference type="PANTHER" id="PTHR21325:SF31">
    <property type="entry name" value="GH22081P-RELATED"/>
    <property type="match status" value="1"/>
</dbReference>
<comment type="catalytic activity">
    <reaction evidence="21">
        <text>1-hexadecanoyl-2-(9Z)-octadecenoyl-3-octadecanoyl-sn-glycerol + H2O = 2-(9Z-octadecenoyl)-3-octadecanoyl-sn-glycerol + hexadecanoate + H(+)</text>
        <dbReference type="Rhea" id="RHEA:41107"/>
        <dbReference type="ChEBI" id="CHEBI:7896"/>
        <dbReference type="ChEBI" id="CHEBI:15377"/>
        <dbReference type="ChEBI" id="CHEBI:15378"/>
        <dbReference type="ChEBI" id="CHEBI:75558"/>
        <dbReference type="ChEBI" id="CHEBI:77623"/>
    </reaction>
    <physiologicalReaction direction="left-to-right" evidence="21">
        <dbReference type="Rhea" id="RHEA:41108"/>
    </physiologicalReaction>
</comment>
<evidence type="ECO:0000256" key="14">
    <source>
        <dbReference type="ARBA" id="ARBA00023408"/>
    </source>
</evidence>
<dbReference type="GO" id="GO:0004623">
    <property type="term" value="F:phospholipase A2 activity"/>
    <property type="evidence" value="ECO:0007669"/>
    <property type="project" value="UniProtKB-EC"/>
</dbReference>
<evidence type="ECO:0000313" key="44">
    <source>
        <dbReference type="RefSeq" id="XP_018318543.1"/>
    </source>
</evidence>
<keyword evidence="7" id="KW-0677">Repeat</keyword>
<dbReference type="GO" id="GO:0004806">
    <property type="term" value="F:triacylglycerol lipase activity"/>
    <property type="evidence" value="ECO:0007669"/>
    <property type="project" value="UniProtKB-EC"/>
</dbReference>
<comment type="catalytic activity">
    <reaction evidence="25">
        <text>2,3-di-(9Z)-octadecenoyl-sn-glycerol + H2O = 3-(9Z-octadecenoyl)-sn-glycerol + (9Z)-octadecenoate + H(+)</text>
        <dbReference type="Rhea" id="RHEA:42604"/>
        <dbReference type="ChEBI" id="CHEBI:15377"/>
        <dbReference type="ChEBI" id="CHEBI:15378"/>
        <dbReference type="ChEBI" id="CHEBI:30823"/>
        <dbReference type="ChEBI" id="CHEBI:75824"/>
        <dbReference type="ChEBI" id="CHEBI:75938"/>
    </reaction>
    <physiologicalReaction direction="left-to-right" evidence="25">
        <dbReference type="Rhea" id="RHEA:42605"/>
    </physiologicalReaction>
</comment>
<keyword evidence="9" id="KW-1133">Transmembrane helix</keyword>
<dbReference type="FunFam" id="3.40.50.1110:FF:000005">
    <property type="entry name" value="Phospholipase B1"/>
    <property type="match status" value="1"/>
</dbReference>
<dbReference type="AlphaFoldDB" id="A0A1W4WEJ9"/>
<evidence type="ECO:0000313" key="43">
    <source>
        <dbReference type="Proteomes" id="UP000192223"/>
    </source>
</evidence>
<organism evidence="43 44">
    <name type="scientific">Agrilus planipennis</name>
    <name type="common">Emerald ash borer</name>
    <name type="synonym">Agrilus marcopoli</name>
    <dbReference type="NCBI Taxonomy" id="224129"/>
    <lineage>
        <taxon>Eukaryota</taxon>
        <taxon>Metazoa</taxon>
        <taxon>Ecdysozoa</taxon>
        <taxon>Arthropoda</taxon>
        <taxon>Hexapoda</taxon>
        <taxon>Insecta</taxon>
        <taxon>Pterygota</taxon>
        <taxon>Neoptera</taxon>
        <taxon>Endopterygota</taxon>
        <taxon>Coleoptera</taxon>
        <taxon>Polyphaga</taxon>
        <taxon>Elateriformia</taxon>
        <taxon>Buprestoidea</taxon>
        <taxon>Buprestidae</taxon>
        <taxon>Agrilinae</taxon>
        <taxon>Agrilus</taxon>
    </lineage>
</organism>
<keyword evidence="43" id="KW-1185">Reference proteome</keyword>
<evidence type="ECO:0000256" key="24">
    <source>
        <dbReference type="ARBA" id="ARBA00047459"/>
    </source>
</evidence>
<evidence type="ECO:0000256" key="11">
    <source>
        <dbReference type="ARBA" id="ARBA00023136"/>
    </source>
</evidence>
<evidence type="ECO:0000256" key="7">
    <source>
        <dbReference type="ARBA" id="ARBA00022737"/>
    </source>
</evidence>
<comment type="catalytic activity">
    <reaction evidence="34">
        <text>1-hexadecanoyl-2-(9Z-octadecenoyl)-sn-glycero-3-phosphoethanolamine + H2O = 1-hexadecanoyl-sn-glycero-3-phosphoethanolamine + (9Z)-octadecenoate + H(+)</text>
        <dbReference type="Rhea" id="RHEA:40911"/>
        <dbReference type="ChEBI" id="CHEBI:15377"/>
        <dbReference type="ChEBI" id="CHEBI:15378"/>
        <dbReference type="ChEBI" id="CHEBI:30823"/>
        <dbReference type="ChEBI" id="CHEBI:73004"/>
        <dbReference type="ChEBI" id="CHEBI:73007"/>
    </reaction>
    <physiologicalReaction direction="left-to-right" evidence="34">
        <dbReference type="Rhea" id="RHEA:40912"/>
    </physiologicalReaction>
</comment>
<evidence type="ECO:0000256" key="23">
    <source>
        <dbReference type="ARBA" id="ARBA00047438"/>
    </source>
</evidence>
<comment type="catalytic activity">
    <reaction evidence="42">
        <text>2-(9Z-octadecenoyl)-glycerol + H2O = glycerol + (9Z)-octadecenoate + H(+)</text>
        <dbReference type="Rhea" id="RHEA:38491"/>
        <dbReference type="ChEBI" id="CHEBI:15377"/>
        <dbReference type="ChEBI" id="CHEBI:15378"/>
        <dbReference type="ChEBI" id="CHEBI:17754"/>
        <dbReference type="ChEBI" id="CHEBI:30823"/>
        <dbReference type="ChEBI" id="CHEBI:73990"/>
    </reaction>
    <physiologicalReaction direction="left-to-right" evidence="42">
        <dbReference type="Rhea" id="RHEA:38492"/>
    </physiologicalReaction>
</comment>
<comment type="catalytic activity">
    <reaction evidence="29">
        <text>1,2-dihexadecanoyl-sn-glycero-3-phosphocholine + H2O = 1-hexadecanoyl-sn-glycero-3-phosphocholine + hexadecanoate + H(+)</text>
        <dbReference type="Rhea" id="RHEA:41223"/>
        <dbReference type="ChEBI" id="CHEBI:7896"/>
        <dbReference type="ChEBI" id="CHEBI:15377"/>
        <dbReference type="ChEBI" id="CHEBI:15378"/>
        <dbReference type="ChEBI" id="CHEBI:72998"/>
        <dbReference type="ChEBI" id="CHEBI:72999"/>
    </reaction>
    <physiologicalReaction direction="left-to-right" evidence="29">
        <dbReference type="Rhea" id="RHEA:41224"/>
    </physiologicalReaction>
</comment>
<comment type="catalytic activity">
    <reaction evidence="13">
        <text>a triacylglycerol + H2O = a diacylglycerol + a fatty acid + H(+)</text>
        <dbReference type="Rhea" id="RHEA:12044"/>
        <dbReference type="ChEBI" id="CHEBI:15377"/>
        <dbReference type="ChEBI" id="CHEBI:15378"/>
        <dbReference type="ChEBI" id="CHEBI:17855"/>
        <dbReference type="ChEBI" id="CHEBI:18035"/>
        <dbReference type="ChEBI" id="CHEBI:28868"/>
        <dbReference type="EC" id="3.1.1.3"/>
    </reaction>
    <physiologicalReaction direction="left-to-right" evidence="13">
        <dbReference type="Rhea" id="RHEA:12045"/>
    </physiologicalReaction>
</comment>
<evidence type="ECO:0000256" key="37">
    <source>
        <dbReference type="ARBA" id="ARBA00048869"/>
    </source>
</evidence>
<keyword evidence="6" id="KW-0732">Signal</keyword>
<comment type="catalytic activity">
    <reaction evidence="33">
        <text>a 1-acyl-sn-glycero-3-phosphocholine + H2O = sn-glycerol 3-phosphocholine + a fatty acid + H(+)</text>
        <dbReference type="Rhea" id="RHEA:15177"/>
        <dbReference type="ChEBI" id="CHEBI:15377"/>
        <dbReference type="ChEBI" id="CHEBI:15378"/>
        <dbReference type="ChEBI" id="CHEBI:16870"/>
        <dbReference type="ChEBI" id="CHEBI:28868"/>
        <dbReference type="ChEBI" id="CHEBI:58168"/>
        <dbReference type="EC" id="3.1.1.5"/>
    </reaction>
    <physiologicalReaction direction="left-to-right" evidence="33">
        <dbReference type="Rhea" id="RHEA:15178"/>
    </physiologicalReaction>
</comment>
<dbReference type="InParanoid" id="A0A1W4WEJ9"/>
<comment type="catalytic activity">
    <reaction evidence="37">
        <text>1,3-dihexadecanoyl-2-(9Z-octadecenoyl)glycerol + H2O = 1,3-dihexadecanoylglycerol + (9Z)-octadecenoate + H(+)</text>
        <dbReference type="Rhea" id="RHEA:40983"/>
        <dbReference type="ChEBI" id="CHEBI:15377"/>
        <dbReference type="ChEBI" id="CHEBI:15378"/>
        <dbReference type="ChEBI" id="CHEBI:30823"/>
        <dbReference type="ChEBI" id="CHEBI:75688"/>
        <dbReference type="ChEBI" id="CHEBI:77619"/>
    </reaction>
    <physiologicalReaction direction="left-to-right" evidence="37">
        <dbReference type="Rhea" id="RHEA:40984"/>
    </physiologicalReaction>
</comment>
<dbReference type="Gene3D" id="3.40.50.1110">
    <property type="entry name" value="SGNH hydrolase"/>
    <property type="match status" value="1"/>
</dbReference>
<gene>
    <name evidence="44" type="primary">LOC108732316</name>
</gene>
<comment type="function">
    <text evidence="20">Calcium-independent membrane-associated phospholipase that catalyzes complete diacylation of phospholipids by hydrolyzing both sn-1 and sn-2 fatty acyl chains attached to the glycerol backbone (phospholipase B activity). Has dual phospholipase and lysophospholipase activities toward diacylphospholipids. Preferentially cleaves sn-2 ester bonds over sn-1 bonds. Acts as a lipase toward glycerolipid substrates. Hydrolyzes fatty acyl chains of diacylglycerols with preference for the sn-2 position and of triacylglycerols with not positional selectivity. May also hydrolyze long chain retinyl esters such as retinyl palmitate. May contribute to digestion of dietary phospholipids, glycerolipids and retinoids, facilitating lipid absorption at the brush border.</text>
</comment>
<evidence type="ECO:0000256" key="27">
    <source>
        <dbReference type="ARBA" id="ARBA00048049"/>
    </source>
</evidence>
<evidence type="ECO:0000256" key="26">
    <source>
        <dbReference type="ARBA" id="ARBA00048015"/>
    </source>
</evidence>
<comment type="catalytic activity">
    <reaction evidence="27">
        <text>a 1-O-alkyl-2-acyl-sn-glycero-3-phosphocholine + H2O = a 1-O-alkyl-sn-glycero-3-phosphocholine + a fatty acid + H(+)</text>
        <dbReference type="Rhea" id="RHEA:36231"/>
        <dbReference type="ChEBI" id="CHEBI:15377"/>
        <dbReference type="ChEBI" id="CHEBI:15378"/>
        <dbReference type="ChEBI" id="CHEBI:28868"/>
        <dbReference type="ChEBI" id="CHEBI:30909"/>
        <dbReference type="ChEBI" id="CHEBI:36702"/>
        <dbReference type="EC" id="3.1.1.4"/>
    </reaction>
    <physiologicalReaction direction="left-to-right" evidence="27">
        <dbReference type="Rhea" id="RHEA:36232"/>
    </physiologicalReaction>
</comment>
<comment type="catalytic activity">
    <reaction evidence="23">
        <text>1-(9Z-octadecenoyl)-glycerol + H2O = glycerol + (9Z)-octadecenoate + H(+)</text>
        <dbReference type="Rhea" id="RHEA:38487"/>
        <dbReference type="ChEBI" id="CHEBI:15377"/>
        <dbReference type="ChEBI" id="CHEBI:15378"/>
        <dbReference type="ChEBI" id="CHEBI:17754"/>
        <dbReference type="ChEBI" id="CHEBI:30823"/>
        <dbReference type="ChEBI" id="CHEBI:75342"/>
    </reaction>
    <physiologicalReaction direction="left-to-right" evidence="23">
        <dbReference type="Rhea" id="RHEA:38488"/>
    </physiologicalReaction>
</comment>
<dbReference type="GO" id="GO:0016324">
    <property type="term" value="C:apical plasma membrane"/>
    <property type="evidence" value="ECO:0007669"/>
    <property type="project" value="UniProtKB-SubCell"/>
</dbReference>
<dbReference type="KEGG" id="apln:108732316"/>
<comment type="catalytic activity">
    <reaction evidence="26">
        <text>1-hexadecanoyl-2-(9Z-octadecenoyl)-sn-glycero-3-phospho-(1'-sn-glycerol) + H2O = 1-hexadecanoyl-sn-glycero-3-phospho-(1'-sn-glycerol) + (9Z)-octadecenoate + H(+)</text>
        <dbReference type="Rhea" id="RHEA:40919"/>
        <dbReference type="ChEBI" id="CHEBI:15377"/>
        <dbReference type="ChEBI" id="CHEBI:15378"/>
        <dbReference type="ChEBI" id="CHEBI:30823"/>
        <dbReference type="ChEBI" id="CHEBI:72841"/>
        <dbReference type="ChEBI" id="CHEBI:75158"/>
    </reaction>
    <physiologicalReaction direction="left-to-right" evidence="26">
        <dbReference type="Rhea" id="RHEA:40920"/>
    </physiologicalReaction>
</comment>
<keyword evidence="12" id="KW-0325">Glycoprotein</keyword>
<evidence type="ECO:0000256" key="12">
    <source>
        <dbReference type="ARBA" id="ARBA00023180"/>
    </source>
</evidence>
<evidence type="ECO:0000256" key="38">
    <source>
        <dbReference type="ARBA" id="ARBA00048872"/>
    </source>
</evidence>
<dbReference type="Proteomes" id="UP000192223">
    <property type="component" value="Unplaced"/>
</dbReference>
<evidence type="ECO:0000256" key="2">
    <source>
        <dbReference type="ARBA" id="ARBA00009979"/>
    </source>
</evidence>
<evidence type="ECO:0000256" key="10">
    <source>
        <dbReference type="ARBA" id="ARBA00023098"/>
    </source>
</evidence>
<comment type="catalytic activity">
    <reaction evidence="14">
        <text>1-hexadecanoyl-2-(9Z,12Z-octadecadienoyl)-sn-glycero-3-phosphocholine + H2O = (9Z,12Z)-octadecadienoate + 1-hexadecanoyl-sn-glycero-3-phosphocholine + H(+)</text>
        <dbReference type="Rhea" id="RHEA:40811"/>
        <dbReference type="ChEBI" id="CHEBI:15377"/>
        <dbReference type="ChEBI" id="CHEBI:15378"/>
        <dbReference type="ChEBI" id="CHEBI:30245"/>
        <dbReference type="ChEBI" id="CHEBI:72998"/>
        <dbReference type="ChEBI" id="CHEBI:73002"/>
    </reaction>
    <physiologicalReaction direction="left-to-right" evidence="14">
        <dbReference type="Rhea" id="RHEA:40812"/>
    </physiologicalReaction>
</comment>
<dbReference type="GO" id="GO:0006644">
    <property type="term" value="P:phospholipid metabolic process"/>
    <property type="evidence" value="ECO:0007669"/>
    <property type="project" value="TreeGrafter"/>
</dbReference>
<evidence type="ECO:0000256" key="15">
    <source>
        <dbReference type="ARBA" id="ARBA00023422"/>
    </source>
</evidence>
<comment type="subcellular location">
    <subcellularLocation>
        <location evidence="1">Apical cell membrane</location>
        <topology evidence="1">Single-pass type I membrane protein</topology>
    </subcellularLocation>
</comment>
<evidence type="ECO:0000256" key="19">
    <source>
        <dbReference type="ARBA" id="ARBA00033022"/>
    </source>
</evidence>
<comment type="catalytic activity">
    <reaction evidence="35">
        <text>1-hexadecanoyl-sn-glycero-3-phosphocholine + H2O = sn-glycerol 3-phosphocholine + hexadecanoate + H(+)</text>
        <dbReference type="Rhea" id="RHEA:40435"/>
        <dbReference type="ChEBI" id="CHEBI:7896"/>
        <dbReference type="ChEBI" id="CHEBI:15377"/>
        <dbReference type="ChEBI" id="CHEBI:15378"/>
        <dbReference type="ChEBI" id="CHEBI:16870"/>
        <dbReference type="ChEBI" id="CHEBI:72998"/>
    </reaction>
    <physiologicalReaction direction="left-to-right" evidence="35">
        <dbReference type="Rhea" id="RHEA:40436"/>
    </physiologicalReaction>
</comment>
<comment type="catalytic activity">
    <reaction evidence="32">
        <text>1,2,3-tri-(9Z-octadecenoyl)-glycerol + H2O = di-(9Z)-octadecenoylglycerol + (9Z)-octadecenoate + H(+)</text>
        <dbReference type="Rhea" id="RHEA:38575"/>
        <dbReference type="ChEBI" id="CHEBI:15377"/>
        <dbReference type="ChEBI" id="CHEBI:15378"/>
        <dbReference type="ChEBI" id="CHEBI:30823"/>
        <dbReference type="ChEBI" id="CHEBI:53753"/>
        <dbReference type="ChEBI" id="CHEBI:75945"/>
    </reaction>
    <physiologicalReaction direction="left-to-right" evidence="32">
        <dbReference type="Rhea" id="RHEA:38576"/>
    </physiologicalReaction>
</comment>
<evidence type="ECO:0000256" key="35">
    <source>
        <dbReference type="ARBA" id="ARBA00048656"/>
    </source>
</evidence>
<comment type="catalytic activity">
    <reaction evidence="39">
        <text>1-hexadecanoyl-2-(9Z)-octadecenoyl-3-octadecanoyl-sn-glycerol + H2O = 1-hexadecanoyl-3-octadecanoyl-sn-glycerol + (9Z)-octadecenoate + H(+)</text>
        <dbReference type="Rhea" id="RHEA:41103"/>
        <dbReference type="ChEBI" id="CHEBI:15377"/>
        <dbReference type="ChEBI" id="CHEBI:15378"/>
        <dbReference type="ChEBI" id="CHEBI:30823"/>
        <dbReference type="ChEBI" id="CHEBI:77623"/>
        <dbReference type="ChEBI" id="CHEBI:77624"/>
    </reaction>
    <physiologicalReaction direction="left-to-right" evidence="39">
        <dbReference type="Rhea" id="RHEA:41104"/>
    </physiologicalReaction>
</comment>
<evidence type="ECO:0000256" key="8">
    <source>
        <dbReference type="ARBA" id="ARBA00022801"/>
    </source>
</evidence>
<dbReference type="SUPFAM" id="SSF52266">
    <property type="entry name" value="SGNH hydrolase"/>
    <property type="match status" value="1"/>
</dbReference>
<evidence type="ECO:0000256" key="6">
    <source>
        <dbReference type="ARBA" id="ARBA00022729"/>
    </source>
</evidence>
<comment type="catalytic activity">
    <reaction evidence="28">
        <text>1,2-di-(9Z-octadecenoyl)-sn-glycero-3-phosphocholine + H2O = 1-(9Z-octadecenoyl)-sn-glycero-3-phosphocholine + (9Z)-octadecenoate + H(+)</text>
        <dbReference type="Rhea" id="RHEA:40923"/>
        <dbReference type="ChEBI" id="CHEBI:15377"/>
        <dbReference type="ChEBI" id="CHEBI:15378"/>
        <dbReference type="ChEBI" id="CHEBI:28610"/>
        <dbReference type="ChEBI" id="CHEBI:30823"/>
        <dbReference type="ChEBI" id="CHEBI:74669"/>
    </reaction>
    <physiologicalReaction direction="left-to-right" evidence="28">
        <dbReference type="Rhea" id="RHEA:40924"/>
    </physiologicalReaction>
</comment>
<evidence type="ECO:0000256" key="5">
    <source>
        <dbReference type="ARBA" id="ARBA00022692"/>
    </source>
</evidence>
<comment type="catalytic activity">
    <reaction evidence="30">
        <text>1-hexadecanoyl-2-(9Z,12Z-octadecadienoyl)-sn-glycero-3-phosphocholine + H2O = 2-(9Z,12Z-octadecadienoyl)-sn-glycero-3-phosphocholine + hexadecanoate + H(+)</text>
        <dbReference type="Rhea" id="RHEA:40971"/>
        <dbReference type="ChEBI" id="CHEBI:7896"/>
        <dbReference type="ChEBI" id="CHEBI:15377"/>
        <dbReference type="ChEBI" id="CHEBI:15378"/>
        <dbReference type="ChEBI" id="CHEBI:73002"/>
        <dbReference type="ChEBI" id="CHEBI:76084"/>
    </reaction>
    <physiologicalReaction direction="left-to-right" evidence="30">
        <dbReference type="Rhea" id="RHEA:40972"/>
    </physiologicalReaction>
</comment>
<evidence type="ECO:0000256" key="42">
    <source>
        <dbReference type="ARBA" id="ARBA00049461"/>
    </source>
</evidence>
<evidence type="ECO:0000256" key="4">
    <source>
        <dbReference type="ARBA" id="ARBA00022475"/>
    </source>
</evidence>
<accession>A0A1W4WEJ9</accession>
<evidence type="ECO:0000256" key="32">
    <source>
        <dbReference type="ARBA" id="ARBA00048386"/>
    </source>
</evidence>
<proteinExistence type="inferred from homology"/>
<dbReference type="InterPro" id="IPR001087">
    <property type="entry name" value="GDSL"/>
</dbReference>
<comment type="catalytic activity">
    <reaction evidence="40">
        <text>1,2-dihexadecanoyl-sn-glycero-3-phosphocholine + 2 H2O = sn-glycerol 3-phosphocholine + 2 hexadecanoate + 2 H(+)</text>
        <dbReference type="Rhea" id="RHEA:40975"/>
        <dbReference type="ChEBI" id="CHEBI:7896"/>
        <dbReference type="ChEBI" id="CHEBI:15377"/>
        <dbReference type="ChEBI" id="CHEBI:15378"/>
        <dbReference type="ChEBI" id="CHEBI:16870"/>
        <dbReference type="ChEBI" id="CHEBI:72999"/>
    </reaction>
    <physiologicalReaction direction="left-to-right" evidence="40">
        <dbReference type="Rhea" id="RHEA:40976"/>
    </physiologicalReaction>
</comment>
<evidence type="ECO:0000256" key="41">
    <source>
        <dbReference type="ARBA" id="ARBA00049372"/>
    </source>
</evidence>
<keyword evidence="4" id="KW-1003">Cell membrane</keyword>
<dbReference type="PANTHER" id="PTHR21325">
    <property type="entry name" value="PHOSPHOLIPASE B, PLB1"/>
    <property type="match status" value="1"/>
</dbReference>
<protein>
    <recommendedName>
        <fullName evidence="3">Phospholipase B1, membrane-associated</fullName>
    </recommendedName>
    <alternativeName>
        <fullName evidence="16">Lysophospholipase</fullName>
    </alternativeName>
    <alternativeName>
        <fullName evidence="17">Phospholipase A2</fullName>
    </alternativeName>
    <alternativeName>
        <fullName evidence="19">Phospholipase B/lipase</fullName>
    </alternativeName>
    <alternativeName>
        <fullName evidence="18">Triacylglycerol lipase</fullName>
    </alternativeName>
</protein>
<evidence type="ECO:0000256" key="18">
    <source>
        <dbReference type="ARBA" id="ARBA00031485"/>
    </source>
</evidence>
<evidence type="ECO:0000256" key="9">
    <source>
        <dbReference type="ARBA" id="ARBA00022989"/>
    </source>
</evidence>
<evidence type="ECO:0000256" key="40">
    <source>
        <dbReference type="ARBA" id="ARBA00049363"/>
    </source>
</evidence>
<evidence type="ECO:0000256" key="13">
    <source>
        <dbReference type="ARBA" id="ARBA00023369"/>
    </source>
</evidence>
<evidence type="ECO:0000256" key="16">
    <source>
        <dbReference type="ARBA" id="ARBA00029723"/>
    </source>
</evidence>
<keyword evidence="11" id="KW-0472">Membrane</keyword>
<dbReference type="GeneID" id="108732316"/>
<comment type="similarity">
    <text evidence="2">Belongs to the 'GDSL' lipolytic enzyme family. Phospholipase B1 subfamily.</text>
</comment>
<evidence type="ECO:0000256" key="36">
    <source>
        <dbReference type="ARBA" id="ARBA00048699"/>
    </source>
</evidence>
<dbReference type="STRING" id="224129.A0A1W4WEJ9"/>
<dbReference type="GO" id="GO:0004622">
    <property type="term" value="F:phosphatidylcholine lysophospholipase activity"/>
    <property type="evidence" value="ECO:0007669"/>
    <property type="project" value="UniProtKB-EC"/>
</dbReference>
<evidence type="ECO:0000256" key="3">
    <source>
        <dbReference type="ARBA" id="ARBA00015133"/>
    </source>
</evidence>
<dbReference type="RefSeq" id="XP_018318543.1">
    <property type="nucleotide sequence ID" value="XM_018463041.1"/>
</dbReference>
<evidence type="ECO:0000256" key="22">
    <source>
        <dbReference type="ARBA" id="ARBA00047363"/>
    </source>
</evidence>
<evidence type="ECO:0000256" key="39">
    <source>
        <dbReference type="ARBA" id="ARBA00048939"/>
    </source>
</evidence>
<evidence type="ECO:0000256" key="30">
    <source>
        <dbReference type="ARBA" id="ARBA00048362"/>
    </source>
</evidence>
<dbReference type="InterPro" id="IPR036514">
    <property type="entry name" value="SGNH_hydro_sf"/>
</dbReference>
<dbReference type="CDD" id="cd01824">
    <property type="entry name" value="Phospholipase_B_like"/>
    <property type="match status" value="1"/>
</dbReference>
<comment type="catalytic activity">
    <reaction evidence="15">
        <text>a 1,2-diacyl-sn-glycero-3-phosphocholine + H2O = a 1-acyl-sn-glycero-3-phosphocholine + a fatty acid + H(+)</text>
        <dbReference type="Rhea" id="RHEA:15801"/>
        <dbReference type="ChEBI" id="CHEBI:15377"/>
        <dbReference type="ChEBI" id="CHEBI:15378"/>
        <dbReference type="ChEBI" id="CHEBI:28868"/>
        <dbReference type="ChEBI" id="CHEBI:57643"/>
        <dbReference type="ChEBI" id="CHEBI:58168"/>
        <dbReference type="EC" id="3.1.1.4"/>
    </reaction>
    <physiologicalReaction direction="left-to-right" evidence="15">
        <dbReference type="Rhea" id="RHEA:15802"/>
    </physiologicalReaction>
</comment>
<evidence type="ECO:0000256" key="20">
    <source>
        <dbReference type="ARBA" id="ARBA00045916"/>
    </source>
</evidence>
<keyword evidence="10" id="KW-0443">Lipid metabolism</keyword>
<dbReference type="Pfam" id="PF00657">
    <property type="entry name" value="Lipase_GDSL"/>
    <property type="match status" value="1"/>
</dbReference>
<dbReference type="InterPro" id="IPR035547">
    <property type="entry name" value="Phospholipase_B"/>
</dbReference>
<evidence type="ECO:0000256" key="31">
    <source>
        <dbReference type="ARBA" id="ARBA00048374"/>
    </source>
</evidence>
<keyword evidence="5" id="KW-0812">Transmembrane</keyword>
<comment type="catalytic activity">
    <reaction evidence="31">
        <text>1-octadecanoyl-2-(9Z,12Z)-octadecadienoyl-sn-glycerol + H2O = 1-octadecanoyl-sn-glycerol + (9Z,12Z)-octadecadienoate + H(+)</text>
        <dbReference type="Rhea" id="RHEA:40927"/>
        <dbReference type="ChEBI" id="CHEBI:15377"/>
        <dbReference type="ChEBI" id="CHEBI:15378"/>
        <dbReference type="ChEBI" id="CHEBI:30245"/>
        <dbReference type="ChEBI" id="CHEBI:75550"/>
        <dbReference type="ChEBI" id="CHEBI:77097"/>
    </reaction>
    <physiologicalReaction direction="left-to-right" evidence="31">
        <dbReference type="Rhea" id="RHEA:40928"/>
    </physiologicalReaction>
</comment>
<dbReference type="OrthoDB" id="10265800at2759"/>
<evidence type="ECO:0000256" key="21">
    <source>
        <dbReference type="ARBA" id="ARBA00047324"/>
    </source>
</evidence>
<sequence>MPDAMRFPITAMITITIFVTTFSASHQRTLERTAFDEYTPLLRQIRKLFIAVMGRPTHTARSLQTVRSRNKLQKQMDGTINFPCSLNNARSEKRPSSVHALRPGDIDVIGGIGDSLTAGFGLTATSLATVFVENRGIAFSSGGQGSWRNFLTLPNILKVFNPKLHGYALGDYFTIDKESRFNVAEGAAISDNMPYMAKVLVNRIKMDPKVDLKNDWKMITFSIGANDFCTEMCYREKPESILEDHKEDVIDVLRILRDNLPRTFVNLVPPPNLEIISRFTHKPPQCYVTHSVECPCIFGLSYTKYQKRFGQIIRKWQKIEEDVVNMDEFDTDDFTVVYQPFTEEYAVPKTKEGKTDLSFLSEDCFHLSQKGNAQAANSLWNNIMEPVGRKDVHGTMLFKKFRCPTANHLYLFTRRNSKL</sequence>
<comment type="catalytic activity">
    <reaction evidence="36">
        <text>1-hexadecanoyl-2-(9Z-octadecenoyl)-sn-glycero-3-phosphocholine + H2O = 1-hexadecanoyl-sn-glycero-3-phosphocholine + (9Z)-octadecenoate + H(+)</text>
        <dbReference type="Rhea" id="RHEA:38779"/>
        <dbReference type="ChEBI" id="CHEBI:15377"/>
        <dbReference type="ChEBI" id="CHEBI:15378"/>
        <dbReference type="ChEBI" id="CHEBI:30823"/>
        <dbReference type="ChEBI" id="CHEBI:72998"/>
        <dbReference type="ChEBI" id="CHEBI:73001"/>
    </reaction>
    <physiologicalReaction direction="left-to-right" evidence="36">
        <dbReference type="Rhea" id="RHEA:38780"/>
    </physiologicalReaction>
</comment>
<comment type="catalytic activity">
    <reaction evidence="24">
        <text>1-hexadecanoyl-2-(9Z)-octadecenoyl-3-octadecanoyl-sn-glycerol + H2O = 1-hexadecanoyl-2-(9Z-octadecenoyl)-sn-glycerol + octadecanoate + H(+)</text>
        <dbReference type="Rhea" id="RHEA:41111"/>
        <dbReference type="ChEBI" id="CHEBI:15377"/>
        <dbReference type="ChEBI" id="CHEBI:15378"/>
        <dbReference type="ChEBI" id="CHEBI:25629"/>
        <dbReference type="ChEBI" id="CHEBI:75466"/>
        <dbReference type="ChEBI" id="CHEBI:77623"/>
    </reaction>
    <physiologicalReaction direction="left-to-right" evidence="24">
        <dbReference type="Rhea" id="RHEA:41112"/>
    </physiologicalReaction>
</comment>
<evidence type="ECO:0000256" key="1">
    <source>
        <dbReference type="ARBA" id="ARBA00004247"/>
    </source>
</evidence>
<comment type="catalytic activity">
    <reaction evidence="38">
        <text>1-O-hexadecyl-2-(9Z)-octadecenoyl-sn-glycero-3-phosphocholine + H2O = 1-O-hexadecyl-sn-glycero-3-phosphocholine + (9Z)-octadecenoate + H(+)</text>
        <dbReference type="Rhea" id="RHEA:40915"/>
        <dbReference type="ChEBI" id="CHEBI:15377"/>
        <dbReference type="ChEBI" id="CHEBI:15378"/>
        <dbReference type="ChEBI" id="CHEBI:30823"/>
        <dbReference type="ChEBI" id="CHEBI:34112"/>
        <dbReference type="ChEBI" id="CHEBI:64496"/>
    </reaction>
    <physiologicalReaction direction="left-to-right" evidence="38">
        <dbReference type="Rhea" id="RHEA:40916"/>
    </physiologicalReaction>
</comment>
<evidence type="ECO:0000256" key="29">
    <source>
        <dbReference type="ARBA" id="ARBA00048227"/>
    </source>
</evidence>
<comment type="catalytic activity">
    <reaction evidence="41">
        <text>1,3-di-(9Z-octadecenoyl)-glycerol + H2O = 1-(9Z-octadecenoyl)-glycerol + (9Z)-octadecenoate + H(+)</text>
        <dbReference type="Rhea" id="RHEA:39939"/>
        <dbReference type="ChEBI" id="CHEBI:15377"/>
        <dbReference type="ChEBI" id="CHEBI:15378"/>
        <dbReference type="ChEBI" id="CHEBI:30823"/>
        <dbReference type="ChEBI" id="CHEBI:75342"/>
        <dbReference type="ChEBI" id="CHEBI:75735"/>
    </reaction>
    <physiologicalReaction direction="left-to-right" evidence="41">
        <dbReference type="Rhea" id="RHEA:39940"/>
    </physiologicalReaction>
</comment>
<comment type="catalytic activity">
    <reaction evidence="22">
        <text>1,3-dihexadecanoyl-2-(9Z-octadecenoyl)glycerol + H2O = 1-hexadecanoyl-2-(9Z-octadecenoyl)-glycerol + hexadecanoate + H(+)</text>
        <dbReference type="Rhea" id="RHEA:40979"/>
        <dbReference type="ChEBI" id="CHEBI:7896"/>
        <dbReference type="ChEBI" id="CHEBI:15377"/>
        <dbReference type="ChEBI" id="CHEBI:15378"/>
        <dbReference type="ChEBI" id="CHEBI:75585"/>
        <dbReference type="ChEBI" id="CHEBI:75688"/>
    </reaction>
    <physiologicalReaction direction="left-to-right" evidence="22">
        <dbReference type="Rhea" id="RHEA:40980"/>
    </physiologicalReaction>
</comment>
<dbReference type="InterPro" id="IPR038885">
    <property type="entry name" value="PLB1"/>
</dbReference>
<evidence type="ECO:0000256" key="34">
    <source>
        <dbReference type="ARBA" id="ARBA00048613"/>
    </source>
</evidence>
<evidence type="ECO:0000256" key="25">
    <source>
        <dbReference type="ARBA" id="ARBA00048011"/>
    </source>
</evidence>
<evidence type="ECO:0000256" key="33">
    <source>
        <dbReference type="ARBA" id="ARBA00048454"/>
    </source>
</evidence>
<name>A0A1W4WEJ9_AGRPL</name>
<reference evidence="44" key="1">
    <citation type="submission" date="2025-08" db="UniProtKB">
        <authorList>
            <consortium name="RefSeq"/>
        </authorList>
    </citation>
    <scope>IDENTIFICATION</scope>
    <source>
        <tissue evidence="44">Entire body</tissue>
    </source>
</reference>
<evidence type="ECO:0000256" key="17">
    <source>
        <dbReference type="ARBA" id="ARBA00031182"/>
    </source>
</evidence>
<evidence type="ECO:0000256" key="28">
    <source>
        <dbReference type="ARBA" id="ARBA00048058"/>
    </source>
</evidence>